<dbReference type="InterPro" id="IPR000904">
    <property type="entry name" value="Sec7_dom"/>
</dbReference>
<feature type="compositionally biased region" description="Low complexity" evidence="8">
    <location>
        <begin position="118"/>
        <end position="133"/>
    </location>
</feature>
<feature type="compositionally biased region" description="Basic and acidic residues" evidence="8">
    <location>
        <begin position="2006"/>
        <end position="2023"/>
    </location>
</feature>
<feature type="region of interest" description="Disordered" evidence="8">
    <location>
        <begin position="2002"/>
        <end position="2035"/>
    </location>
</feature>
<dbReference type="SMART" id="SM00401">
    <property type="entry name" value="ZnF_GATA"/>
    <property type="match status" value="1"/>
</dbReference>
<dbReference type="GO" id="GO:0032012">
    <property type="term" value="P:regulation of ARF protein signal transduction"/>
    <property type="evidence" value="ECO:0007669"/>
    <property type="project" value="InterPro"/>
</dbReference>
<accession>A0AA38PM17</accession>
<dbReference type="PROSITE" id="PS50114">
    <property type="entry name" value="GATA_ZN_FINGER_2"/>
    <property type="match status" value="1"/>
</dbReference>
<feature type="compositionally biased region" description="Polar residues" evidence="8">
    <location>
        <begin position="1314"/>
        <end position="1328"/>
    </location>
</feature>
<evidence type="ECO:0000256" key="2">
    <source>
        <dbReference type="ARBA" id="ARBA00022723"/>
    </source>
</evidence>
<keyword evidence="7" id="KW-0175">Coiled coil</keyword>
<dbReference type="Gene3D" id="1.10.1000.11">
    <property type="entry name" value="Arf Nucleotide-binding Site Opener,domain 2"/>
    <property type="match status" value="1"/>
</dbReference>
<dbReference type="Pfam" id="PF00320">
    <property type="entry name" value="GATA"/>
    <property type="match status" value="1"/>
</dbReference>
<feature type="compositionally biased region" description="Polar residues" evidence="8">
    <location>
        <begin position="1023"/>
        <end position="1034"/>
    </location>
</feature>
<proteinExistence type="predicted"/>
<dbReference type="EMBL" id="MU805936">
    <property type="protein sequence ID" value="KAJ3845435.1"/>
    <property type="molecule type" value="Genomic_DNA"/>
</dbReference>
<feature type="region of interest" description="Disordered" evidence="8">
    <location>
        <begin position="623"/>
        <end position="665"/>
    </location>
</feature>
<feature type="region of interest" description="Disordered" evidence="8">
    <location>
        <begin position="700"/>
        <end position="731"/>
    </location>
</feature>
<keyword evidence="3 6" id="KW-0863">Zinc-finger</keyword>
<dbReference type="InterPro" id="IPR023394">
    <property type="entry name" value="Sec7_C_sf"/>
</dbReference>
<feature type="compositionally biased region" description="Polar residues" evidence="8">
    <location>
        <begin position="2208"/>
        <end position="2218"/>
    </location>
</feature>
<dbReference type="SUPFAM" id="SSF50729">
    <property type="entry name" value="PH domain-like"/>
    <property type="match status" value="1"/>
</dbReference>
<dbReference type="Pfam" id="PF08550">
    <property type="entry name" value="GATA_AreA"/>
    <property type="match status" value="1"/>
</dbReference>
<feature type="compositionally biased region" description="Polar residues" evidence="8">
    <location>
        <begin position="78"/>
        <end position="94"/>
    </location>
</feature>
<feature type="region of interest" description="Disordered" evidence="8">
    <location>
        <begin position="444"/>
        <end position="484"/>
    </location>
</feature>
<gene>
    <name evidence="11" type="ORF">F5878DRAFT_571453</name>
</gene>
<dbReference type="InterPro" id="IPR011993">
    <property type="entry name" value="PH-like_dom_sf"/>
</dbReference>
<feature type="compositionally biased region" description="Polar residues" evidence="8">
    <location>
        <begin position="832"/>
        <end position="842"/>
    </location>
</feature>
<dbReference type="SMART" id="SM00222">
    <property type="entry name" value="Sec7"/>
    <property type="match status" value="1"/>
</dbReference>
<dbReference type="SUPFAM" id="SSF48425">
    <property type="entry name" value="Sec7 domain"/>
    <property type="match status" value="1"/>
</dbReference>
<evidence type="ECO:0000259" key="9">
    <source>
        <dbReference type="PROSITE" id="PS50114"/>
    </source>
</evidence>
<dbReference type="GO" id="GO:0006355">
    <property type="term" value="P:regulation of DNA-templated transcription"/>
    <property type="evidence" value="ECO:0007669"/>
    <property type="project" value="InterPro"/>
</dbReference>
<dbReference type="SUPFAM" id="SSF57716">
    <property type="entry name" value="Glucocorticoid receptor-like (DNA-binding domain)"/>
    <property type="match status" value="1"/>
</dbReference>
<keyword evidence="12" id="KW-1185">Reference proteome</keyword>
<sequence>MLSYSQTSMDTRSGESFTDWGNIFSAPLNPSVFAALDANGVLGPPPQRQHVPDIDVMVQPTAPGQWQESPVSYHRPSIQRSDSASSIQSKNSSFALPPSLWMSPAAAPTQVPTPGPSKPSSTHSPTTDKSTTTFSDLFSDDLFTVSQTASPRLSGSPELTGSLDTSATSSVADEAAQFAKDDPLATQVWKMYARTRAGLPHKQRMENITWRMMSMALKRGDILESDPKGEDKSLDMYLLNGQLPEDVENSSESPPVKVEEKDPIIADERGRRKDKGKDRVRVVGFDGTNQDEEPASNDEVVPMDWRAISRSRSRLSMDWRPTSRSRSRPPETTSSASTFSGINGIGFDMIHSIGPNMNFPPISSSMPNTTMMHAPVNSAKPPSGLSATRTRSPSNSGINAMAGGMNTGMGSIYEDVNAFDASSDTRYPFASQAGHQFSGLPSPSFAPSSLPSHIMHHHPSTQRPHIPSHTPHSSNDPPNPHMGLGLNTSNVNFSIGVAGSFSAGGIRSNSPPGSFGFPRHVRKTSFDHTVSKETIYPILPVHGGRHQVNGRPLSPKGINNPLPSNRPGLSMGPEMGTGMKRRADAPHAESLFRGDMSDLPFNMGNVAGLPLSQSLPAHSYMQTRYGPHPASQSHQQQLHGSRHHQIGSGDSGDHSGRISGPASPFPATNTFNFSFPSYDETSAFDVASSVNNGNVYEGGQGFEGYEDPSGVNQRYRSTRGSISGPTSSPYISSPNDTPGHLPRVNVNHVHGGHSHHTSASSGGAGSNLSPAAASASAVMAEGYARLSAANGIDDLTGGGLGLGGIGIDGSGSSSVDYTLMDSLGSLYPGLEESSSGTGNHNGPFTHVDPTQILAGSGGAYTNASPSSDGWGPTATALPNAPGGAGSSASPTLSNASTPPSGEGGPGPFTSSTAASKVGRKYVLLKDEKSRMNGLGDTLRSGSSTPDMETANATSKDGKGTKTNGEDGENPTLCTNCRTTNTPLWRRDPEGQPLCNACGLFYKLHGVVRPLSLKTDVIKKRNRASGTPSSATRKSNAGLPKLASSGARPRSQSNSATGTMIGRTGMGQGSASVAAAGSGGANSGGGTMVKRQRRASGAQGGAKRGSNDLLAGRQVQRRVSRTDLDFEQALQSQGTVVLKEGIDINTLGVVESPSPAPLPKSPKYDPKYRTPPSNNTKKFQPSTPTIVPPTPSPIAGPSSAKIPQMPSNDFFNDNDDDNTSRHVNRRSMYRSPGTSSSPDLATLLRKAKDKGGVISSAHLQRDRRRESPPPLPQFPASPYASPIPKGKGNQSRIHPGDLSSGSEWVLASPNGGGNSPSKPTKSSVRSKASTFLGKMLGQNTVRERSKTDAGSPSTSSFNSTSLHDAFTPSMPPLPTGLSTGNRVMSSNSPIADVFSSPSALRPSSPSMSKPLPPIIPPDFEDERSMVFVDKMPIDNSTVKGKRRSMSVSGTDLSSVLAGVGPGDLPRTPDRSTSSRSPALENDGDFPGGRAEETFITDFKGELSHQLDLITVSNLDLRDPSTPARRAAFLNSSTNGSSRQGGQESNSKHKSPMPTDTSDMELRGQDLATRCWNEDEQFLGKEKIAEWLGGTGPINKAALQHYMSHFDFSGLRLDMAFRRLCAKLYLKAETQQVDRILEEFSRRYWECNPNTLYGSSNLVHAVAYSLLLLNTDLHVADLTSRMSRNQFVRNTLAAVQMQLQPPSNSTSPQTSSPDIYDEAGTVSEGSELDTITRSKRSDSITSWNSISRDAVLSSPALSLATTQATTPIVENDCTPNNADLHSSTTSSNIVYGRAWEANMESLLKVCLPFSSFLSPTLGFASNLSHTIIRETQEDDDRSIKSANSTGTSISITDEELALLGAPWAKEGMLCRKQYWESSNKRAKDKGWLDVFVVIQKGELNMFTFGENGSGGSGVFGGGNWLSNANSVGIVHLSHSLSHALPPPGYNRQRPHCMVLTLSNGGVYFFQAGTEELVNEWVSTCNYWAARTSKEPLAGGVSNMEYGWNRVPDPAHGRSQSDSESVRDSDVTSVRSGKSARSRFNWREGAATVRSGQSPWNDRIHVNDWKPPMPPTVSSLHDEETQLDALKKHVKSLKRDLQKHNELREPMAALYQPRTSNAVKAMSNWEKKSQYLLTEIVKYDSYIDSLQAAMSLRLKKRGEKGESPLERALDGTSPDDAPDALYKNSEATIPEDEEPLTPNPSQNLHKRESADTGNDSFDSDA</sequence>
<feature type="compositionally biased region" description="Polar residues" evidence="8">
    <location>
        <begin position="939"/>
        <end position="954"/>
    </location>
</feature>
<evidence type="ECO:0000256" key="4">
    <source>
        <dbReference type="ARBA" id="ARBA00022833"/>
    </source>
</evidence>
<dbReference type="GO" id="GO:0008270">
    <property type="term" value="F:zinc ion binding"/>
    <property type="evidence" value="ECO:0007669"/>
    <property type="project" value="UniProtKB-KW"/>
</dbReference>
<feature type="coiled-coil region" evidence="7">
    <location>
        <begin position="2073"/>
        <end position="2100"/>
    </location>
</feature>
<feature type="region of interest" description="Disordered" evidence="8">
    <location>
        <begin position="315"/>
        <end position="340"/>
    </location>
</feature>
<feature type="compositionally biased region" description="Polar residues" evidence="8">
    <location>
        <begin position="1528"/>
        <end position="1543"/>
    </location>
</feature>
<dbReference type="CDD" id="cd00171">
    <property type="entry name" value="Sec7"/>
    <property type="match status" value="1"/>
</dbReference>
<comment type="subcellular location">
    <subcellularLocation>
        <location evidence="1">Nucleus</location>
    </subcellularLocation>
</comment>
<evidence type="ECO:0000259" key="10">
    <source>
        <dbReference type="PROSITE" id="PS50190"/>
    </source>
</evidence>
<feature type="region of interest" description="Disordered" evidence="8">
    <location>
        <begin position="747"/>
        <end position="770"/>
    </location>
</feature>
<feature type="compositionally biased region" description="Low complexity" evidence="8">
    <location>
        <begin position="1350"/>
        <end position="1360"/>
    </location>
</feature>
<keyword evidence="2" id="KW-0479">Metal-binding</keyword>
<feature type="compositionally biased region" description="Basic and acidic residues" evidence="8">
    <location>
        <begin position="2156"/>
        <end position="2166"/>
    </location>
</feature>
<feature type="compositionally biased region" description="Polar residues" evidence="8">
    <location>
        <begin position="1170"/>
        <end position="1179"/>
    </location>
</feature>
<dbReference type="Gene3D" id="2.30.29.30">
    <property type="entry name" value="Pleckstrin-homology domain (PH domain)/Phosphotyrosine-binding domain (PTB)"/>
    <property type="match status" value="1"/>
</dbReference>
<evidence type="ECO:0000256" key="7">
    <source>
        <dbReference type="SAM" id="Coils"/>
    </source>
</evidence>
<dbReference type="Proteomes" id="UP001163846">
    <property type="component" value="Unassembled WGS sequence"/>
</dbReference>
<keyword evidence="4" id="KW-0862">Zinc</keyword>
<feature type="compositionally biased region" description="Polar residues" evidence="8">
    <location>
        <begin position="710"/>
        <end position="731"/>
    </location>
</feature>
<evidence type="ECO:0000256" key="3">
    <source>
        <dbReference type="ARBA" id="ARBA00022771"/>
    </source>
</evidence>
<protein>
    <submittedName>
        <fullName evidence="11">Uncharacterized protein</fullName>
    </submittedName>
</protein>
<feature type="region of interest" description="Disordered" evidence="8">
    <location>
        <begin position="1018"/>
        <end position="1113"/>
    </location>
</feature>
<evidence type="ECO:0000256" key="8">
    <source>
        <dbReference type="SAM" id="MobiDB-lite"/>
    </source>
</evidence>
<feature type="region of interest" description="Disordered" evidence="8">
    <location>
        <begin position="1528"/>
        <end position="1558"/>
    </location>
</feature>
<feature type="compositionally biased region" description="Polar residues" evidence="8">
    <location>
        <begin position="886"/>
        <end position="895"/>
    </location>
</feature>
<feature type="region of interest" description="Disordered" evidence="8">
    <location>
        <begin position="148"/>
        <end position="167"/>
    </location>
</feature>
<dbReference type="PRINTS" id="PR00619">
    <property type="entry name" value="GATAZNFINGER"/>
</dbReference>
<dbReference type="InterPro" id="IPR013860">
    <property type="entry name" value="AreA_GATA"/>
</dbReference>
<dbReference type="Gene3D" id="3.30.50.10">
    <property type="entry name" value="Erythroid Transcription Factor GATA-1, subunit A"/>
    <property type="match status" value="1"/>
</dbReference>
<feature type="region of interest" description="Disordered" evidence="8">
    <location>
        <begin position="377"/>
        <end position="396"/>
    </location>
</feature>
<name>A0AA38PM17_9AGAR</name>
<dbReference type="PANTHER" id="PTHR10663:SF373">
    <property type="entry name" value="PH AND SEC7 DOMAIN-CONTAINING PROTEIN C11E3.11C"/>
    <property type="match status" value="1"/>
</dbReference>
<reference evidence="11" key="1">
    <citation type="submission" date="2022-08" db="EMBL/GenBank/DDBJ databases">
        <authorList>
            <consortium name="DOE Joint Genome Institute"/>
            <person name="Min B."/>
            <person name="Riley R."/>
            <person name="Sierra-Patev S."/>
            <person name="Naranjo-Ortiz M."/>
            <person name="Looney B."/>
            <person name="Konkel Z."/>
            <person name="Slot J.C."/>
            <person name="Sakamoto Y."/>
            <person name="Steenwyk J.L."/>
            <person name="Rokas A."/>
            <person name="Carro J."/>
            <person name="Camarero S."/>
            <person name="Ferreira P."/>
            <person name="Molpeceres G."/>
            <person name="Ruiz-Duenas F.J."/>
            <person name="Serrano A."/>
            <person name="Henrissat B."/>
            <person name="Drula E."/>
            <person name="Hughes K.W."/>
            <person name="Mata J.L."/>
            <person name="Ishikawa N.K."/>
            <person name="Vargas-Isla R."/>
            <person name="Ushijima S."/>
            <person name="Smith C.A."/>
            <person name="Ahrendt S."/>
            <person name="Andreopoulos W."/>
            <person name="He G."/>
            <person name="Labutti K."/>
            <person name="Lipzen A."/>
            <person name="Ng V."/>
            <person name="Sandor L."/>
            <person name="Barry K."/>
            <person name="Martinez A.T."/>
            <person name="Xiao Y."/>
            <person name="Gibbons J.G."/>
            <person name="Terashima K."/>
            <person name="Hibbett D.S."/>
            <person name="Grigoriev I.V."/>
        </authorList>
    </citation>
    <scope>NUCLEOTIDE SEQUENCE</scope>
    <source>
        <strain evidence="11">TFB9207</strain>
    </source>
</reference>
<feature type="compositionally biased region" description="Polar residues" evidence="8">
    <location>
        <begin position="385"/>
        <end position="396"/>
    </location>
</feature>
<feature type="compositionally biased region" description="Low complexity" evidence="8">
    <location>
        <begin position="1698"/>
        <end position="1711"/>
    </location>
</feature>
<evidence type="ECO:0000256" key="5">
    <source>
        <dbReference type="ARBA" id="ARBA00023242"/>
    </source>
</evidence>
<feature type="compositionally biased region" description="Low complexity" evidence="8">
    <location>
        <begin position="1394"/>
        <end position="1408"/>
    </location>
</feature>
<dbReference type="PROSITE" id="PS50190">
    <property type="entry name" value="SEC7"/>
    <property type="match status" value="1"/>
</dbReference>
<dbReference type="InterPro" id="IPR013088">
    <property type="entry name" value="Znf_NHR/GATA"/>
</dbReference>
<dbReference type="CDD" id="cd00202">
    <property type="entry name" value="ZnF_GATA"/>
    <property type="match status" value="1"/>
</dbReference>
<dbReference type="InterPro" id="IPR041681">
    <property type="entry name" value="PH_9"/>
</dbReference>
<feature type="region of interest" description="Disordered" evidence="8">
    <location>
        <begin position="2154"/>
        <end position="2218"/>
    </location>
</feature>
<organism evidence="11 12">
    <name type="scientific">Lentinula raphanica</name>
    <dbReference type="NCBI Taxonomy" id="153919"/>
    <lineage>
        <taxon>Eukaryota</taxon>
        <taxon>Fungi</taxon>
        <taxon>Dikarya</taxon>
        <taxon>Basidiomycota</taxon>
        <taxon>Agaricomycotina</taxon>
        <taxon>Agaricomycetes</taxon>
        <taxon>Agaricomycetidae</taxon>
        <taxon>Agaricales</taxon>
        <taxon>Marasmiineae</taxon>
        <taxon>Omphalotaceae</taxon>
        <taxon>Lentinula</taxon>
    </lineage>
</organism>
<evidence type="ECO:0000256" key="6">
    <source>
        <dbReference type="PROSITE-ProRule" id="PRU00094"/>
    </source>
</evidence>
<feature type="domain" description="GATA-type" evidence="9">
    <location>
        <begin position="973"/>
        <end position="1020"/>
    </location>
</feature>
<dbReference type="PROSITE" id="PS00344">
    <property type="entry name" value="GATA_ZN_FINGER_1"/>
    <property type="match status" value="1"/>
</dbReference>
<evidence type="ECO:0000256" key="1">
    <source>
        <dbReference type="ARBA" id="ARBA00004123"/>
    </source>
</evidence>
<feature type="region of interest" description="Disordered" evidence="8">
    <location>
        <begin position="1696"/>
        <end position="1719"/>
    </location>
</feature>
<feature type="compositionally biased region" description="Polar residues" evidence="8">
    <location>
        <begin position="1375"/>
        <end position="1388"/>
    </location>
</feature>
<dbReference type="Pfam" id="PF01369">
    <property type="entry name" value="Sec7"/>
    <property type="match status" value="1"/>
</dbReference>
<feature type="compositionally biased region" description="Low complexity" evidence="8">
    <location>
        <begin position="320"/>
        <end position="338"/>
    </location>
</feature>
<feature type="region of interest" description="Disordered" evidence="8">
    <location>
        <begin position="1437"/>
        <end position="1489"/>
    </location>
</feature>
<feature type="domain" description="SEC7" evidence="10">
    <location>
        <begin position="1521"/>
        <end position="1720"/>
    </location>
</feature>
<feature type="region of interest" description="Disordered" evidence="8">
    <location>
        <begin position="1147"/>
        <end position="1417"/>
    </location>
</feature>
<dbReference type="Pfam" id="PF15410">
    <property type="entry name" value="PH_9"/>
    <property type="match status" value="1"/>
</dbReference>
<dbReference type="GO" id="GO:0005634">
    <property type="term" value="C:nucleus"/>
    <property type="evidence" value="ECO:0007669"/>
    <property type="project" value="UniProtKB-SubCell"/>
</dbReference>
<dbReference type="InterPro" id="IPR035999">
    <property type="entry name" value="Sec7_dom_sf"/>
</dbReference>
<dbReference type="InterPro" id="IPR001849">
    <property type="entry name" value="PH_domain"/>
</dbReference>
<dbReference type="FunFam" id="3.30.50.10:FF:000007">
    <property type="entry name" value="Nitrogen regulatory AreA, N-terminal"/>
    <property type="match status" value="1"/>
</dbReference>
<feature type="compositionally biased region" description="Gly residues" evidence="8">
    <location>
        <begin position="1076"/>
        <end position="1086"/>
    </location>
</feature>
<evidence type="ECO:0000313" key="11">
    <source>
        <dbReference type="EMBL" id="KAJ3845435.1"/>
    </source>
</evidence>
<dbReference type="SMART" id="SM00233">
    <property type="entry name" value="PH"/>
    <property type="match status" value="1"/>
</dbReference>
<dbReference type="InterPro" id="IPR000679">
    <property type="entry name" value="Znf_GATA"/>
</dbReference>
<dbReference type="GO" id="GO:0005085">
    <property type="term" value="F:guanyl-nucleotide exchange factor activity"/>
    <property type="evidence" value="ECO:0007669"/>
    <property type="project" value="InterPro"/>
</dbReference>
<dbReference type="GO" id="GO:0043565">
    <property type="term" value="F:sequence-specific DNA binding"/>
    <property type="evidence" value="ECO:0007669"/>
    <property type="project" value="InterPro"/>
</dbReference>
<feature type="compositionally biased region" description="Polar residues" evidence="8">
    <location>
        <begin position="630"/>
        <end position="639"/>
    </location>
</feature>
<comment type="caution">
    <text evidence="11">The sequence shown here is derived from an EMBL/GenBank/DDBJ whole genome shotgun (WGS) entry which is preliminary data.</text>
</comment>
<evidence type="ECO:0000313" key="12">
    <source>
        <dbReference type="Proteomes" id="UP001163846"/>
    </source>
</evidence>
<feature type="region of interest" description="Disordered" evidence="8">
    <location>
        <begin position="62"/>
        <end position="133"/>
    </location>
</feature>
<dbReference type="PANTHER" id="PTHR10663">
    <property type="entry name" value="GUANYL-NUCLEOTIDE EXCHANGE FACTOR"/>
    <property type="match status" value="1"/>
</dbReference>
<keyword evidence="5" id="KW-0539">Nucleus</keyword>
<feature type="region of interest" description="Disordered" evidence="8">
    <location>
        <begin position="830"/>
        <end position="967"/>
    </location>
</feature>
<feature type="compositionally biased region" description="Low complexity" evidence="8">
    <location>
        <begin position="757"/>
        <end position="770"/>
    </location>
</feature>